<proteinExistence type="predicted"/>
<dbReference type="EMBL" id="CBTY010000008">
    <property type="protein sequence ID" value="CDI05438.1"/>
    <property type="molecule type" value="Genomic_DNA"/>
</dbReference>
<dbReference type="Proteomes" id="UP000018159">
    <property type="component" value="Unassembled WGS sequence"/>
</dbReference>
<sequence length="38" mass="4554">MERRYVLGVLKMEKNLENGLPMIKMVSHTNYSNKRMKN</sequence>
<reference evidence="1 2" key="1">
    <citation type="journal article" date="2013" name="PLoS ONE">
        <title>Enrichment and Genome Sequence of the Group I.1a Ammonia-Oxidizing Archaeon ?Ca. Nitrosotenuis uzonensis? Representing a Clade Globally.</title>
        <authorList>
            <person name="Lebedeva E.V."/>
            <person name="Hatzenpichler R."/>
            <person name="Pelletier E."/>
            <person name="Schuster N."/>
            <person name="Hauzmayer S."/>
            <person name="Bulaev A."/>
            <person name="Grigor'eva N.V."/>
            <person name="Galushko A."/>
            <person name="Schmid M."/>
            <person name="Palatinszky M."/>
            <person name="Le Paslier D."/>
            <person name="Daims H."/>
            <person name="Wagner M."/>
        </authorList>
    </citation>
    <scope>NUCLEOTIDE SEQUENCE [LARGE SCALE GENOMIC DNA]</scope>
    <source>
        <strain evidence="1 2">N4</strain>
    </source>
</reference>
<organism evidence="1 2">
    <name type="scientific">Candidatus Nitrosotenuis uzonensis</name>
    <dbReference type="NCBI Taxonomy" id="1407055"/>
    <lineage>
        <taxon>Archaea</taxon>
        <taxon>Nitrososphaerota</taxon>
        <taxon>Candidatus Nitrosotenuis</taxon>
    </lineage>
</organism>
<dbReference type="AlphaFoldDB" id="V6ASL6"/>
<evidence type="ECO:0000313" key="1">
    <source>
        <dbReference type="EMBL" id="CDI05438.1"/>
    </source>
</evidence>
<comment type="caution">
    <text evidence="1">The sequence shown here is derived from an EMBL/GenBank/DDBJ whole genome shotgun (WGS) entry which is preliminary data.</text>
</comment>
<gene>
    <name evidence="1" type="ORF">NITUZ_30130</name>
</gene>
<protein>
    <submittedName>
        <fullName evidence="1">Uncharacterized protein</fullName>
    </submittedName>
</protein>
<accession>V6ASL6</accession>
<keyword evidence="2" id="KW-1185">Reference proteome</keyword>
<evidence type="ECO:0000313" key="2">
    <source>
        <dbReference type="Proteomes" id="UP000018159"/>
    </source>
</evidence>
<name>V6ASL6_9ARCH</name>